<accession>A0A2T5ITH7</accession>
<dbReference type="Pfam" id="PF05406">
    <property type="entry name" value="WGR"/>
    <property type="match status" value="1"/>
</dbReference>
<reference evidence="2 3" key="1">
    <citation type="submission" date="2018-04" db="EMBL/GenBank/DDBJ databases">
        <title>Genomic Encyclopedia of Archaeal and Bacterial Type Strains, Phase II (KMG-II): from individual species to whole genera.</title>
        <authorList>
            <person name="Goeker M."/>
        </authorList>
    </citation>
    <scope>NUCLEOTIDE SEQUENCE [LARGE SCALE GENOMIC DNA]</scope>
    <source>
        <strain evidence="2 3">DSM 5822</strain>
    </source>
</reference>
<dbReference type="InterPro" id="IPR036930">
    <property type="entry name" value="WGR_dom_sf"/>
</dbReference>
<dbReference type="EMBL" id="QAON01000021">
    <property type="protein sequence ID" value="PTQ87181.1"/>
    <property type="molecule type" value="Genomic_DNA"/>
</dbReference>
<name>A0A2T5ITH7_9GAMM</name>
<feature type="domain" description="WGR" evidence="1">
    <location>
        <begin position="1"/>
        <end position="82"/>
    </location>
</feature>
<sequence length="82" mass="9732">MMSTWTKIEPARNCYRFYAISLASDLFNAYVVSCEWGRIGAKKYRRKVEVFNSIDEAMAQIKRIESLRIKHQYHADDHFGRL</sequence>
<dbReference type="PROSITE" id="PS51977">
    <property type="entry name" value="WGR"/>
    <property type="match status" value="1"/>
</dbReference>
<keyword evidence="3" id="KW-1185">Reference proteome</keyword>
<evidence type="ECO:0000259" key="1">
    <source>
        <dbReference type="PROSITE" id="PS51977"/>
    </source>
</evidence>
<evidence type="ECO:0000313" key="2">
    <source>
        <dbReference type="EMBL" id="PTQ87181.1"/>
    </source>
</evidence>
<proteinExistence type="predicted"/>
<dbReference type="OrthoDB" id="2374547at2"/>
<evidence type="ECO:0000313" key="3">
    <source>
        <dbReference type="Proteomes" id="UP000244223"/>
    </source>
</evidence>
<dbReference type="SUPFAM" id="SSF142921">
    <property type="entry name" value="WGR domain-like"/>
    <property type="match status" value="1"/>
</dbReference>
<comment type="caution">
    <text evidence="2">The sequence shown here is derived from an EMBL/GenBank/DDBJ whole genome shotgun (WGS) entry which is preliminary data.</text>
</comment>
<dbReference type="InterPro" id="IPR008893">
    <property type="entry name" value="WGR_domain"/>
</dbReference>
<dbReference type="InterPro" id="IPR049809">
    <property type="entry name" value="YehF/YfeS-like_WGR"/>
</dbReference>
<organism evidence="2 3">
    <name type="scientific">Agitococcus lubricus</name>
    <dbReference type="NCBI Taxonomy" id="1077255"/>
    <lineage>
        <taxon>Bacteria</taxon>
        <taxon>Pseudomonadati</taxon>
        <taxon>Pseudomonadota</taxon>
        <taxon>Gammaproteobacteria</taxon>
        <taxon>Moraxellales</taxon>
        <taxon>Moraxellaceae</taxon>
        <taxon>Agitococcus</taxon>
    </lineage>
</organism>
<dbReference type="Proteomes" id="UP000244223">
    <property type="component" value="Unassembled WGS sequence"/>
</dbReference>
<protein>
    <submittedName>
        <fullName evidence="2">WGR domain-containing protein</fullName>
    </submittedName>
</protein>
<dbReference type="CDD" id="cd07996">
    <property type="entry name" value="WGR_MMR_like"/>
    <property type="match status" value="1"/>
</dbReference>
<dbReference type="RefSeq" id="WP_107866864.1">
    <property type="nucleotide sequence ID" value="NZ_QAON01000021.1"/>
</dbReference>
<gene>
    <name evidence="2" type="ORF">C8N29_12116</name>
</gene>
<dbReference type="AlphaFoldDB" id="A0A2T5ITH7"/>